<evidence type="ECO:0000259" key="3">
    <source>
        <dbReference type="Pfam" id="PF16344"/>
    </source>
</evidence>
<keyword evidence="1" id="KW-1133">Transmembrane helix</keyword>
<feature type="domain" description="FecR protein" evidence="2">
    <location>
        <begin position="108"/>
        <end position="200"/>
    </location>
</feature>
<feature type="domain" description="Protein FecR C-terminal" evidence="3">
    <location>
        <begin position="245"/>
        <end position="303"/>
    </location>
</feature>
<dbReference type="EMBL" id="JAGTAR010000025">
    <property type="protein sequence ID" value="MBR8536954.1"/>
    <property type="molecule type" value="Genomic_DNA"/>
</dbReference>
<proteinExistence type="predicted"/>
<dbReference type="Pfam" id="PF04773">
    <property type="entry name" value="FecR"/>
    <property type="match status" value="1"/>
</dbReference>
<dbReference type="Gene3D" id="2.60.120.1440">
    <property type="match status" value="1"/>
</dbReference>
<comment type="caution">
    <text evidence="4">The sequence shown here is derived from an EMBL/GenBank/DDBJ whole genome shotgun (WGS) entry which is preliminary data.</text>
</comment>
<accession>A0A941IYX6</accession>
<keyword evidence="5" id="KW-1185">Reference proteome</keyword>
<dbReference type="RefSeq" id="WP_212191981.1">
    <property type="nucleotide sequence ID" value="NZ_JAGTAR010000025.1"/>
</dbReference>
<dbReference type="GO" id="GO:0016989">
    <property type="term" value="F:sigma factor antagonist activity"/>
    <property type="evidence" value="ECO:0007669"/>
    <property type="project" value="TreeGrafter"/>
</dbReference>
<dbReference type="InterPro" id="IPR032508">
    <property type="entry name" value="FecR_C"/>
</dbReference>
<protein>
    <submittedName>
        <fullName evidence="4">FecR domain-containing protein</fullName>
    </submittedName>
</protein>
<dbReference type="InterPro" id="IPR012373">
    <property type="entry name" value="Ferrdict_sens_TM"/>
</dbReference>
<evidence type="ECO:0000259" key="2">
    <source>
        <dbReference type="Pfam" id="PF04773"/>
    </source>
</evidence>
<dbReference type="PANTHER" id="PTHR30273">
    <property type="entry name" value="PERIPLASMIC SIGNAL SENSOR AND SIGMA FACTOR ACTIVATOR FECR-RELATED"/>
    <property type="match status" value="1"/>
</dbReference>
<organism evidence="4 5">
    <name type="scientific">Carboxylicivirga sediminis</name>
    <dbReference type="NCBI Taxonomy" id="2006564"/>
    <lineage>
        <taxon>Bacteria</taxon>
        <taxon>Pseudomonadati</taxon>
        <taxon>Bacteroidota</taxon>
        <taxon>Bacteroidia</taxon>
        <taxon>Marinilabiliales</taxon>
        <taxon>Marinilabiliaceae</taxon>
        <taxon>Carboxylicivirga</taxon>
    </lineage>
</organism>
<name>A0A941IYX6_9BACT</name>
<evidence type="ECO:0000313" key="5">
    <source>
        <dbReference type="Proteomes" id="UP000679220"/>
    </source>
</evidence>
<reference evidence="4" key="2">
    <citation type="submission" date="2021-04" db="EMBL/GenBank/DDBJ databases">
        <authorList>
            <person name="Zhang T."/>
            <person name="Zhang Y."/>
            <person name="Lu D."/>
            <person name="Zuo D."/>
            <person name="Du Z."/>
        </authorList>
    </citation>
    <scope>NUCLEOTIDE SEQUENCE</scope>
    <source>
        <strain evidence="4">JR1</strain>
    </source>
</reference>
<dbReference type="PANTHER" id="PTHR30273:SF2">
    <property type="entry name" value="PROTEIN FECR"/>
    <property type="match status" value="1"/>
</dbReference>
<gene>
    <name evidence="4" type="ORF">KDU71_15380</name>
</gene>
<sequence>MQKQPPIDSIIAELDASISKDEKSTLEQWQAQAPENKSFVKAFKFIWQNTGSRHNLFTVRTDEALIAVHKRITRRRLIRQVSSVAALIICILLSGIAYKLLSSQTQTIQLTAQQQQSITLPDSTTVILAKGSTVVYPPEFSSTKRTIKLIGKAWFNVHHNTSQPFTVETQHGATTVLGTKFTLCDEPTHALQLFLDEGKVVFKAKQWFSQPLHLAPGEMISMVNDEYTISLQPNLNASSWATKTLIFKNTPLNEVTKELEAYYNIHISLKQKQIAKLRFSGQINETEPLTALEIIALTLNLKLIKESTSFSLSL</sequence>
<dbReference type="Gene3D" id="3.55.50.30">
    <property type="match status" value="1"/>
</dbReference>
<evidence type="ECO:0000313" key="4">
    <source>
        <dbReference type="EMBL" id="MBR8536954.1"/>
    </source>
</evidence>
<dbReference type="AlphaFoldDB" id="A0A941IYX6"/>
<feature type="transmembrane region" description="Helical" evidence="1">
    <location>
        <begin position="81"/>
        <end position="101"/>
    </location>
</feature>
<dbReference type="InterPro" id="IPR006860">
    <property type="entry name" value="FecR"/>
</dbReference>
<reference evidence="4" key="1">
    <citation type="journal article" date="2018" name="Int. J. Syst. Evol. Microbiol.">
        <title>Carboxylicivirga sediminis sp. nov., isolated from coastal sediment.</title>
        <authorList>
            <person name="Wang F.Q."/>
            <person name="Ren L.H."/>
            <person name="Zou R.J."/>
            <person name="Sun Y.Z."/>
            <person name="Liu X.J."/>
            <person name="Jiang F."/>
            <person name="Liu L.J."/>
        </authorList>
    </citation>
    <scope>NUCLEOTIDE SEQUENCE</scope>
    <source>
        <strain evidence="4">JR1</strain>
    </source>
</reference>
<keyword evidence="1" id="KW-0812">Transmembrane</keyword>
<dbReference type="Proteomes" id="UP000679220">
    <property type="component" value="Unassembled WGS sequence"/>
</dbReference>
<dbReference type="Pfam" id="PF16344">
    <property type="entry name" value="FecR_C"/>
    <property type="match status" value="1"/>
</dbReference>
<keyword evidence="1" id="KW-0472">Membrane</keyword>
<evidence type="ECO:0000256" key="1">
    <source>
        <dbReference type="SAM" id="Phobius"/>
    </source>
</evidence>
<dbReference type="PIRSF" id="PIRSF018266">
    <property type="entry name" value="FecR"/>
    <property type="match status" value="1"/>
</dbReference>